<dbReference type="AlphaFoldDB" id="A0A5D0U657"/>
<comment type="caution">
    <text evidence="2">The sequence shown here is derived from an EMBL/GenBank/DDBJ whole genome shotgun (WGS) entry which is preliminary data.</text>
</comment>
<accession>A0A5D0U657</accession>
<dbReference type="OrthoDB" id="3483436at2"/>
<gene>
    <name evidence="2" type="ORF">FXF65_22240</name>
</gene>
<feature type="region of interest" description="Disordered" evidence="1">
    <location>
        <begin position="5"/>
        <end position="26"/>
    </location>
</feature>
<dbReference type="Pfam" id="PF03995">
    <property type="entry name" value="Inhibitor_I36"/>
    <property type="match status" value="1"/>
</dbReference>
<feature type="compositionally biased region" description="Basic and acidic residues" evidence="1">
    <location>
        <begin position="12"/>
        <end position="21"/>
    </location>
</feature>
<proteinExistence type="predicted"/>
<name>A0A5D0U657_9ACTN</name>
<reference evidence="2 3" key="1">
    <citation type="submission" date="2019-08" db="EMBL/GenBank/DDBJ databases">
        <title>Actinomadura sp. nov. CYP1-5 isolated from mountain soil.</title>
        <authorList>
            <person name="Songsumanus A."/>
            <person name="Kuncharoen N."/>
            <person name="Kudo T."/>
            <person name="Yuki M."/>
            <person name="Igarashi Y."/>
            <person name="Tanasupawat S."/>
        </authorList>
    </citation>
    <scope>NUCLEOTIDE SEQUENCE [LARGE SCALE GENOMIC DNA]</scope>
    <source>
        <strain evidence="2 3">GKU157</strain>
    </source>
</reference>
<dbReference type="Proteomes" id="UP000322634">
    <property type="component" value="Unassembled WGS sequence"/>
</dbReference>
<evidence type="ECO:0008006" key="4">
    <source>
        <dbReference type="Google" id="ProtNLM"/>
    </source>
</evidence>
<dbReference type="EMBL" id="VSFF01000008">
    <property type="protein sequence ID" value="TYC13225.1"/>
    <property type="molecule type" value="Genomic_DNA"/>
</dbReference>
<evidence type="ECO:0000313" key="3">
    <source>
        <dbReference type="Proteomes" id="UP000322634"/>
    </source>
</evidence>
<organism evidence="2 3">
    <name type="scientific">Actinomadura syzygii</name>
    <dbReference type="NCBI Taxonomy" id="1427538"/>
    <lineage>
        <taxon>Bacteria</taxon>
        <taxon>Bacillati</taxon>
        <taxon>Actinomycetota</taxon>
        <taxon>Actinomycetes</taxon>
        <taxon>Streptosporangiales</taxon>
        <taxon>Thermomonosporaceae</taxon>
        <taxon>Actinomadura</taxon>
    </lineage>
</organism>
<protein>
    <recommendedName>
        <fullName evidence="4">Peptidase inhibitor family I36 protein</fullName>
    </recommendedName>
</protein>
<evidence type="ECO:0000313" key="2">
    <source>
        <dbReference type="EMBL" id="TYC13225.1"/>
    </source>
</evidence>
<keyword evidence="3" id="KW-1185">Reference proteome</keyword>
<sequence>MVFVVPSLRSSGESKERETHNAGETVNIGPKSVLGAGVGVLIAVTTAIGTGAITAPARAAVSAVPAGTGACTTGKFCLWEKTNYDGQLLVRINPVPGGRHVGLSNYGAISGYNATNQGQRVWEGYKDGRCTGRSVPIPRYTHFSDITRNGLYHGIGCITHS</sequence>
<evidence type="ECO:0000256" key="1">
    <source>
        <dbReference type="SAM" id="MobiDB-lite"/>
    </source>
</evidence>